<evidence type="ECO:0000256" key="2">
    <source>
        <dbReference type="ARBA" id="ARBA00001947"/>
    </source>
</evidence>
<dbReference type="InterPro" id="IPR030963">
    <property type="entry name" value="DHQ_synth_fam"/>
</dbReference>
<dbReference type="CDD" id="cd08195">
    <property type="entry name" value="DHQS"/>
    <property type="match status" value="1"/>
</dbReference>
<keyword evidence="4 9" id="KW-0547">Nucleotide-binding</keyword>
<comment type="cofactor">
    <cofactor evidence="9">
        <name>Co(2+)</name>
        <dbReference type="ChEBI" id="CHEBI:48828"/>
    </cofactor>
    <cofactor evidence="9">
        <name>Zn(2+)</name>
        <dbReference type="ChEBI" id="CHEBI:29105"/>
    </cofactor>
    <text evidence="9">Binds 1 divalent metal cation per subunit. Can use either Co(2+) or Zn(2+).</text>
</comment>
<keyword evidence="8 9" id="KW-0170">Cobalt</keyword>
<comment type="caution">
    <text evidence="9">Lacks conserved residue(s) required for the propagation of feature annotation.</text>
</comment>
<dbReference type="UniPathway" id="UPA00053">
    <property type="reaction ID" value="UER00085"/>
</dbReference>
<evidence type="ECO:0000256" key="6">
    <source>
        <dbReference type="ARBA" id="ARBA00023027"/>
    </source>
</evidence>
<dbReference type="RefSeq" id="WP_095132652.1">
    <property type="nucleotide sequence ID" value="NZ_NIBG01000005.1"/>
</dbReference>
<keyword evidence="7 9" id="KW-0456">Lyase</keyword>
<feature type="binding site" evidence="9">
    <location>
        <position position="184"/>
    </location>
    <ligand>
        <name>Zn(2+)</name>
        <dbReference type="ChEBI" id="CHEBI:29105"/>
    </ligand>
</feature>
<evidence type="ECO:0000259" key="11">
    <source>
        <dbReference type="Pfam" id="PF01761"/>
    </source>
</evidence>
<sequence>MLTLNVNAKSRQYKINIKRGILEKLGDHIKLLYKGKRLLVITDTNVSRLYKEKIDRTLSEYFKVDFIEVEPGESSKSFKTMEICCEKLAQLNITRSDLIVAFGGGVVGDLAGFISATYLRGVDFIQVPTTLLSQVDSSVGGKVAINLESGKNLVGNFYQPKAVFIDPDLLSTLDEKYFSDGMAEVIKYGCIRDEKLFNNLKECTDINKIIEEIIYTCCEIKADVVGEDELDKGIRMILNFGHTIGHGIEKVFDYKKYSHGEAVAIGMYVISKNSEKLGLTKMGTADEIKNLLEKYNLSYELPVVEEKNLIDAIKKDKKRTGEYLKIILLKEIGNCYIKKIKSDEIKNYI</sequence>
<comment type="cofactor">
    <cofactor evidence="1 9">
        <name>NAD(+)</name>
        <dbReference type="ChEBI" id="CHEBI:57540"/>
    </cofactor>
</comment>
<keyword evidence="5 9" id="KW-0862">Zinc</keyword>
<organism evidence="13 14">
    <name type="scientific">Anaeromicrobium sediminis</name>
    <dbReference type="NCBI Taxonomy" id="1478221"/>
    <lineage>
        <taxon>Bacteria</taxon>
        <taxon>Bacillati</taxon>
        <taxon>Bacillota</taxon>
        <taxon>Clostridia</taxon>
        <taxon>Peptostreptococcales</taxon>
        <taxon>Thermotaleaceae</taxon>
        <taxon>Anaeromicrobium</taxon>
    </lineage>
</organism>
<comment type="similarity">
    <text evidence="9">Belongs to the sugar phosphate cyclases superfamily. Dehydroquinate synthase family.</text>
</comment>
<evidence type="ECO:0000256" key="5">
    <source>
        <dbReference type="ARBA" id="ARBA00022833"/>
    </source>
</evidence>
<dbReference type="PANTHER" id="PTHR43622:SF1">
    <property type="entry name" value="3-DEHYDROQUINATE SYNTHASE"/>
    <property type="match status" value="1"/>
</dbReference>
<dbReference type="PANTHER" id="PTHR43622">
    <property type="entry name" value="3-DEHYDROQUINATE SYNTHASE"/>
    <property type="match status" value="1"/>
</dbReference>
<dbReference type="GO" id="GO:0046872">
    <property type="term" value="F:metal ion binding"/>
    <property type="evidence" value="ECO:0007669"/>
    <property type="project" value="UniProtKB-KW"/>
</dbReference>
<evidence type="ECO:0000256" key="1">
    <source>
        <dbReference type="ARBA" id="ARBA00001911"/>
    </source>
</evidence>
<dbReference type="Gene3D" id="3.40.50.1970">
    <property type="match status" value="1"/>
</dbReference>
<protein>
    <recommendedName>
        <fullName evidence="9 10">3-dehydroquinate synthase</fullName>
        <shortName evidence="9">DHQS</shortName>
        <ecNumber evidence="9 10">4.2.3.4</ecNumber>
    </recommendedName>
</protein>
<evidence type="ECO:0000256" key="8">
    <source>
        <dbReference type="ARBA" id="ARBA00023285"/>
    </source>
</evidence>
<comment type="caution">
    <text evidence="13">The sequence shown here is derived from an EMBL/GenBank/DDBJ whole genome shotgun (WGS) entry which is preliminary data.</text>
</comment>
<dbReference type="Pfam" id="PF01761">
    <property type="entry name" value="DHQ_synthase"/>
    <property type="match status" value="1"/>
</dbReference>
<feature type="domain" description="3-dehydroquinate synthase C-terminal" evidence="12">
    <location>
        <begin position="181"/>
        <end position="318"/>
    </location>
</feature>
<dbReference type="AlphaFoldDB" id="A0A267MJX9"/>
<keyword evidence="6 9" id="KW-0520">NAD</keyword>
<dbReference type="EMBL" id="NIBG01000005">
    <property type="protein sequence ID" value="PAB59836.1"/>
    <property type="molecule type" value="Genomic_DNA"/>
</dbReference>
<feature type="binding site" evidence="9">
    <location>
        <begin position="129"/>
        <end position="130"/>
    </location>
    <ligand>
        <name>NAD(+)</name>
        <dbReference type="ChEBI" id="CHEBI:57540"/>
    </ligand>
</feature>
<feature type="binding site" evidence="9">
    <location>
        <position position="151"/>
    </location>
    <ligand>
        <name>NAD(+)</name>
        <dbReference type="ChEBI" id="CHEBI:57540"/>
    </ligand>
</feature>
<evidence type="ECO:0000313" key="14">
    <source>
        <dbReference type="Proteomes" id="UP000216024"/>
    </source>
</evidence>
<dbReference type="FunFam" id="3.40.50.1970:FF:000007">
    <property type="entry name" value="Pentafunctional AROM polypeptide"/>
    <property type="match status" value="1"/>
</dbReference>
<dbReference type="GO" id="GO:0008652">
    <property type="term" value="P:amino acid biosynthetic process"/>
    <property type="evidence" value="ECO:0007669"/>
    <property type="project" value="UniProtKB-KW"/>
</dbReference>
<dbReference type="OrthoDB" id="9806583at2"/>
<keyword evidence="9" id="KW-0057">Aromatic amino acid biosynthesis</keyword>
<dbReference type="InterPro" id="IPR016037">
    <property type="entry name" value="DHQ_synth_AroB"/>
</dbReference>
<comment type="subcellular location">
    <subcellularLocation>
        <location evidence="9">Cytoplasm</location>
    </subcellularLocation>
</comment>
<comment type="catalytic activity">
    <reaction evidence="9">
        <text>7-phospho-2-dehydro-3-deoxy-D-arabino-heptonate = 3-dehydroquinate + phosphate</text>
        <dbReference type="Rhea" id="RHEA:21968"/>
        <dbReference type="ChEBI" id="CHEBI:32364"/>
        <dbReference type="ChEBI" id="CHEBI:43474"/>
        <dbReference type="ChEBI" id="CHEBI:58394"/>
        <dbReference type="EC" id="4.2.3.4"/>
    </reaction>
</comment>
<feature type="binding site" evidence="9">
    <location>
        <position position="259"/>
    </location>
    <ligand>
        <name>Zn(2+)</name>
        <dbReference type="ChEBI" id="CHEBI:29105"/>
    </ligand>
</feature>
<gene>
    <name evidence="9 13" type="primary">aroB</name>
    <name evidence="13" type="ORF">CCE28_07730</name>
</gene>
<dbReference type="EC" id="4.2.3.4" evidence="9 10"/>
<dbReference type="Pfam" id="PF24621">
    <property type="entry name" value="DHQS_C"/>
    <property type="match status" value="1"/>
</dbReference>
<dbReference type="SUPFAM" id="SSF56796">
    <property type="entry name" value="Dehydroquinate synthase-like"/>
    <property type="match status" value="1"/>
</dbReference>
<keyword evidence="9" id="KW-0028">Amino-acid biosynthesis</keyword>
<evidence type="ECO:0000313" key="13">
    <source>
        <dbReference type="EMBL" id="PAB59836.1"/>
    </source>
</evidence>
<dbReference type="InterPro" id="IPR050071">
    <property type="entry name" value="Dehydroquinate_synthase"/>
</dbReference>
<evidence type="ECO:0000256" key="4">
    <source>
        <dbReference type="ARBA" id="ARBA00022741"/>
    </source>
</evidence>
<accession>A0A267MJX9</accession>
<dbReference type="GO" id="GO:0005737">
    <property type="term" value="C:cytoplasm"/>
    <property type="evidence" value="ECO:0007669"/>
    <property type="project" value="UniProtKB-SubCell"/>
</dbReference>
<proteinExistence type="inferred from homology"/>
<evidence type="ECO:0000259" key="12">
    <source>
        <dbReference type="Pfam" id="PF24621"/>
    </source>
</evidence>
<feature type="binding site" evidence="9">
    <location>
        <position position="142"/>
    </location>
    <ligand>
        <name>NAD(+)</name>
        <dbReference type="ChEBI" id="CHEBI:57540"/>
    </ligand>
</feature>
<dbReference type="InterPro" id="IPR056179">
    <property type="entry name" value="DHQS_C"/>
</dbReference>
<reference evidence="13 14" key="1">
    <citation type="submission" date="2017-06" db="EMBL/GenBank/DDBJ databases">
        <title>Draft genome sequence of anaerobic fermentative bacterium Anaeromicrobium sediminis DY2726D isolated from West Pacific Ocean sediments.</title>
        <authorList>
            <person name="Zeng X."/>
        </authorList>
    </citation>
    <scope>NUCLEOTIDE SEQUENCE [LARGE SCALE GENOMIC DNA]</scope>
    <source>
        <strain evidence="13 14">DY2726D</strain>
    </source>
</reference>
<dbReference type="PIRSF" id="PIRSF001455">
    <property type="entry name" value="DHQ_synth"/>
    <property type="match status" value="1"/>
</dbReference>
<feature type="binding site" evidence="9">
    <location>
        <position position="242"/>
    </location>
    <ligand>
        <name>Zn(2+)</name>
        <dbReference type="ChEBI" id="CHEBI:29105"/>
    </ligand>
</feature>
<evidence type="ECO:0000256" key="3">
    <source>
        <dbReference type="ARBA" id="ARBA00022723"/>
    </source>
</evidence>
<keyword evidence="9" id="KW-0963">Cytoplasm</keyword>
<dbReference type="GO" id="GO:0009423">
    <property type="term" value="P:chorismate biosynthetic process"/>
    <property type="evidence" value="ECO:0007669"/>
    <property type="project" value="UniProtKB-UniRule"/>
</dbReference>
<keyword evidence="3 9" id="KW-0479">Metal-binding</keyword>
<dbReference type="Gene3D" id="1.20.1090.10">
    <property type="entry name" value="Dehydroquinate synthase-like - alpha domain"/>
    <property type="match status" value="1"/>
</dbReference>
<comment type="function">
    <text evidence="9">Catalyzes the conversion of 3-deoxy-D-arabino-heptulosonate 7-phosphate (DAHP) to dehydroquinate (DHQ).</text>
</comment>
<evidence type="ECO:0000256" key="10">
    <source>
        <dbReference type="NCBIfam" id="TIGR01357"/>
    </source>
</evidence>
<comment type="cofactor">
    <cofactor evidence="2">
        <name>Zn(2+)</name>
        <dbReference type="ChEBI" id="CHEBI:29105"/>
    </cofactor>
</comment>
<dbReference type="GO" id="GO:0000166">
    <property type="term" value="F:nucleotide binding"/>
    <property type="evidence" value="ECO:0007669"/>
    <property type="project" value="UniProtKB-KW"/>
</dbReference>
<feature type="binding site" evidence="9">
    <location>
        <begin position="105"/>
        <end position="109"/>
    </location>
    <ligand>
        <name>NAD(+)</name>
        <dbReference type="ChEBI" id="CHEBI:57540"/>
    </ligand>
</feature>
<dbReference type="HAMAP" id="MF_00110">
    <property type="entry name" value="DHQ_synthase"/>
    <property type="match status" value="1"/>
</dbReference>
<dbReference type="GO" id="GO:0009073">
    <property type="term" value="P:aromatic amino acid family biosynthetic process"/>
    <property type="evidence" value="ECO:0007669"/>
    <property type="project" value="UniProtKB-KW"/>
</dbReference>
<keyword evidence="14" id="KW-1185">Reference proteome</keyword>
<name>A0A267MJX9_9FIRM</name>
<evidence type="ECO:0000256" key="7">
    <source>
        <dbReference type="ARBA" id="ARBA00023239"/>
    </source>
</evidence>
<comment type="pathway">
    <text evidence="9">Metabolic intermediate biosynthesis; chorismate biosynthesis; chorismate from D-erythrose 4-phosphate and phosphoenolpyruvate: step 2/7.</text>
</comment>
<dbReference type="GO" id="GO:0003856">
    <property type="term" value="F:3-dehydroquinate synthase activity"/>
    <property type="evidence" value="ECO:0007669"/>
    <property type="project" value="UniProtKB-UniRule"/>
</dbReference>
<evidence type="ECO:0000256" key="9">
    <source>
        <dbReference type="HAMAP-Rule" id="MF_00110"/>
    </source>
</evidence>
<dbReference type="Proteomes" id="UP000216024">
    <property type="component" value="Unassembled WGS sequence"/>
</dbReference>
<feature type="domain" description="3-dehydroquinate synthase N-terminal" evidence="11">
    <location>
        <begin position="67"/>
        <end position="178"/>
    </location>
</feature>
<dbReference type="InterPro" id="IPR030960">
    <property type="entry name" value="DHQS/DOIS_N"/>
</dbReference>
<dbReference type="NCBIfam" id="TIGR01357">
    <property type="entry name" value="aroB"/>
    <property type="match status" value="1"/>
</dbReference>